<organism evidence="8">
    <name type="scientific">Ananas comosus var. bracteatus</name>
    <name type="common">red pineapple</name>
    <dbReference type="NCBI Taxonomy" id="296719"/>
    <lineage>
        <taxon>Eukaryota</taxon>
        <taxon>Viridiplantae</taxon>
        <taxon>Streptophyta</taxon>
        <taxon>Embryophyta</taxon>
        <taxon>Tracheophyta</taxon>
        <taxon>Spermatophyta</taxon>
        <taxon>Magnoliopsida</taxon>
        <taxon>Liliopsida</taxon>
        <taxon>Poales</taxon>
        <taxon>Bromeliaceae</taxon>
        <taxon>Bromelioideae</taxon>
        <taxon>Ananas</taxon>
    </lineage>
</organism>
<dbReference type="EMBL" id="LR862139">
    <property type="protein sequence ID" value="CAD1818326.1"/>
    <property type="molecule type" value="Genomic_DNA"/>
</dbReference>
<reference evidence="8" key="1">
    <citation type="submission" date="2020-07" db="EMBL/GenBank/DDBJ databases">
        <authorList>
            <person name="Lin J."/>
        </authorList>
    </citation>
    <scope>NUCLEOTIDE SEQUENCE</scope>
</reference>
<gene>
    <name evidence="8" type="ORF">CB5_LOCUS1537</name>
</gene>
<evidence type="ECO:0000256" key="3">
    <source>
        <dbReference type="ARBA" id="ARBA00020978"/>
    </source>
</evidence>
<name>A0A6V7NJ54_ANACO</name>
<protein>
    <recommendedName>
        <fullName evidence="3">Conserved oligomeric Golgi complex subunit 1</fullName>
    </recommendedName>
</protein>
<evidence type="ECO:0000256" key="4">
    <source>
        <dbReference type="ARBA" id="ARBA00022448"/>
    </source>
</evidence>
<accession>A0A6V7NJ54</accession>
<evidence type="ECO:0000256" key="5">
    <source>
        <dbReference type="ARBA" id="ARBA00022927"/>
    </source>
</evidence>
<evidence type="ECO:0000256" key="6">
    <source>
        <dbReference type="ARBA" id="ARBA00023034"/>
    </source>
</evidence>
<dbReference type="PANTHER" id="PTHR31658">
    <property type="entry name" value="CONSERVED OLIGOMERIC GOLGI COMPLEX SUBUNIT 1"/>
    <property type="match status" value="1"/>
</dbReference>
<evidence type="ECO:0000313" key="8">
    <source>
        <dbReference type="EMBL" id="CAD1818326.1"/>
    </source>
</evidence>
<dbReference type="AlphaFoldDB" id="A0A6V7NJ54"/>
<evidence type="ECO:0000256" key="7">
    <source>
        <dbReference type="ARBA" id="ARBA00023136"/>
    </source>
</evidence>
<comment type="subcellular location">
    <subcellularLocation>
        <location evidence="1">Golgi apparatus membrane</location>
        <topology evidence="1">Peripheral membrane protein</topology>
    </subcellularLocation>
</comment>
<dbReference type="InterPro" id="IPR033370">
    <property type="entry name" value="COG1"/>
</dbReference>
<dbReference type="GO" id="GO:0000139">
    <property type="term" value="C:Golgi membrane"/>
    <property type="evidence" value="ECO:0007669"/>
    <property type="project" value="UniProtKB-SubCell"/>
</dbReference>
<evidence type="ECO:0000256" key="1">
    <source>
        <dbReference type="ARBA" id="ARBA00004395"/>
    </source>
</evidence>
<dbReference type="GO" id="GO:0015031">
    <property type="term" value="P:protein transport"/>
    <property type="evidence" value="ECO:0007669"/>
    <property type="project" value="UniProtKB-KW"/>
</dbReference>
<keyword evidence="4" id="KW-0813">Transport</keyword>
<evidence type="ECO:0000256" key="2">
    <source>
        <dbReference type="ARBA" id="ARBA00006653"/>
    </source>
</evidence>
<keyword evidence="7" id="KW-0472">Membrane</keyword>
<dbReference type="GO" id="GO:0006891">
    <property type="term" value="P:intra-Golgi vesicle-mediated transport"/>
    <property type="evidence" value="ECO:0007669"/>
    <property type="project" value="InterPro"/>
</dbReference>
<keyword evidence="5" id="KW-0653">Protein transport</keyword>
<dbReference type="PANTHER" id="PTHR31658:SF0">
    <property type="entry name" value="CONSERVED OLIGOMERIC GOLGI COMPLEX SUBUNIT 1"/>
    <property type="match status" value="1"/>
</dbReference>
<sequence>MLCGVAGMIRGTLGQVGGLFALSLNEMSLFYKIVLTSSPGTQLFGGIPNPEEEEVRLWRSHKEKLEIVWGEVLDSHERKRRRIRVHGEASLRVFEWMEGLERSLERWLRSVPGTVTMGPDLLAYLEGRGGHSGRSVGECICAEMKGIVHSEFENLSKDLNLRSSIKAIVANTDSKEGNGFLTCMRKFSTGGGVWFAETNQKKVGILHSLKPIPDENDFQSRLNSYFGHEVSRIRDALDSKC</sequence>
<dbReference type="GO" id="GO:0017119">
    <property type="term" value="C:Golgi transport complex"/>
    <property type="evidence" value="ECO:0007669"/>
    <property type="project" value="InterPro"/>
</dbReference>
<keyword evidence="6" id="KW-0333">Golgi apparatus</keyword>
<proteinExistence type="inferred from homology"/>
<comment type="similarity">
    <text evidence="2">Belongs to the COG1 family.</text>
</comment>